<proteinExistence type="inferred from homology"/>
<evidence type="ECO:0000256" key="5">
    <source>
        <dbReference type="ARBA" id="ARBA00022968"/>
    </source>
</evidence>
<evidence type="ECO:0000313" key="13">
    <source>
        <dbReference type="Proteomes" id="UP000244336"/>
    </source>
</evidence>
<dbReference type="GO" id="GO:1990538">
    <property type="term" value="F:xylan O-acetyltransferase activity"/>
    <property type="evidence" value="ECO:0007669"/>
    <property type="project" value="UniProtKB-ARBA"/>
</dbReference>
<organism evidence="12 13">
    <name type="scientific">Panicum hallii var. hallii</name>
    <dbReference type="NCBI Taxonomy" id="1504633"/>
    <lineage>
        <taxon>Eukaryota</taxon>
        <taxon>Viridiplantae</taxon>
        <taxon>Streptophyta</taxon>
        <taxon>Embryophyta</taxon>
        <taxon>Tracheophyta</taxon>
        <taxon>Spermatophyta</taxon>
        <taxon>Magnoliopsida</taxon>
        <taxon>Liliopsida</taxon>
        <taxon>Poales</taxon>
        <taxon>Poaceae</taxon>
        <taxon>PACMAD clade</taxon>
        <taxon>Panicoideae</taxon>
        <taxon>Panicodae</taxon>
        <taxon>Paniceae</taxon>
        <taxon>Panicinae</taxon>
        <taxon>Panicum</taxon>
        <taxon>Panicum sect. Panicum</taxon>
    </lineage>
</organism>
<gene>
    <name evidence="12" type="ORF">GQ55_8G005400</name>
</gene>
<feature type="domain" description="Trichome birefringence-like N-terminal" evidence="11">
    <location>
        <begin position="89"/>
        <end position="143"/>
    </location>
</feature>
<dbReference type="InterPro" id="IPR029962">
    <property type="entry name" value="TBL"/>
</dbReference>
<dbReference type="PANTHER" id="PTHR32285">
    <property type="entry name" value="PROTEIN TRICHOME BIREFRINGENCE-LIKE 9-RELATED"/>
    <property type="match status" value="1"/>
</dbReference>
<evidence type="ECO:0000256" key="8">
    <source>
        <dbReference type="ARBA" id="ARBA00023136"/>
    </source>
</evidence>
<dbReference type="InterPro" id="IPR025846">
    <property type="entry name" value="TBL_N"/>
</dbReference>
<feature type="domain" description="Trichome birefringence-like C-terminal" evidence="10">
    <location>
        <begin position="144"/>
        <end position="436"/>
    </location>
</feature>
<evidence type="ECO:0000256" key="4">
    <source>
        <dbReference type="ARBA" id="ARBA00022692"/>
    </source>
</evidence>
<dbReference type="EMBL" id="CM009756">
    <property type="protein sequence ID" value="PUZ43394.1"/>
    <property type="molecule type" value="Genomic_DNA"/>
</dbReference>
<dbReference type="Gramene" id="PUZ43394">
    <property type="protein sequence ID" value="PUZ43394"/>
    <property type="gene ID" value="GQ55_8G005400"/>
</dbReference>
<reference evidence="12 13" key="1">
    <citation type="submission" date="2018-04" db="EMBL/GenBank/DDBJ databases">
        <title>WGS assembly of Panicum hallii var. hallii HAL2.</title>
        <authorList>
            <person name="Lovell J."/>
            <person name="Jenkins J."/>
            <person name="Lowry D."/>
            <person name="Mamidi S."/>
            <person name="Sreedasyam A."/>
            <person name="Weng X."/>
            <person name="Barry K."/>
            <person name="Bonette J."/>
            <person name="Campitelli B."/>
            <person name="Daum C."/>
            <person name="Gordon S."/>
            <person name="Gould B."/>
            <person name="Lipzen A."/>
            <person name="MacQueen A."/>
            <person name="Palacio-Mejia J."/>
            <person name="Plott C."/>
            <person name="Shakirov E."/>
            <person name="Shu S."/>
            <person name="Yoshinaga Y."/>
            <person name="Zane M."/>
            <person name="Rokhsar D."/>
            <person name="Grimwood J."/>
            <person name="Schmutz J."/>
            <person name="Juenger T."/>
        </authorList>
    </citation>
    <scope>NUCLEOTIDE SEQUENCE [LARGE SCALE GENOMIC DNA]</scope>
    <source>
        <strain evidence="13">cv. HAL2</strain>
    </source>
</reference>
<evidence type="ECO:0000256" key="6">
    <source>
        <dbReference type="ARBA" id="ARBA00022989"/>
    </source>
</evidence>
<comment type="subcellular location">
    <subcellularLocation>
        <location evidence="1">Golgi apparatus membrane</location>
        <topology evidence="1">Single-pass type II membrane protein</topology>
    </subcellularLocation>
</comment>
<comment type="similarity">
    <text evidence="2">Belongs to the PC-esterase family. TBL subfamily.</text>
</comment>
<sequence>MKPEANPKMTVFSSPVGLRSIINSLVAFSIIVGSVTLLFYQGQEGQVPMVVEHEHQKMQVQLEAEHHEQLRAKEAPVPLTAELPDASKEECNWSTGRWAYDNVSGPLYSGLKCAFIFPELSCDKYGRKDVMYQHWRWQPYGCDLPRFNATRLLEKLRNKRLVFVGDSLNRNQWVSLVCMVEASIPDNRLKMRVFNGSLISFKAFEYNATIDFYWSPLLVESNSDDPIIHRVEYRIIRADRIEKHANAWRDADIIIFNSYVWWRKHKDDMRMKVMYGSFENGDARLEEVEMLDGFEIALKKLTEWLGENIDKNKTRIFFAGSSPTHSWASSWGGVDRNKCLNETEPIYKVGYKAAGTDYSMMDKAKSYFGTLEQKGIRFDILNITELSDYRKDGHPTVFRKQFAPLTKEQMANPASYADCTHWCLPGVPDVWNEFLYGYLLMYK</sequence>
<dbReference type="InterPro" id="IPR026057">
    <property type="entry name" value="TBL_C"/>
</dbReference>
<evidence type="ECO:0000256" key="3">
    <source>
        <dbReference type="ARBA" id="ARBA00022679"/>
    </source>
</evidence>
<evidence type="ECO:0000313" key="12">
    <source>
        <dbReference type="EMBL" id="PUZ43394.1"/>
    </source>
</evidence>
<keyword evidence="6 9" id="KW-1133">Transmembrane helix</keyword>
<keyword evidence="5" id="KW-0735">Signal-anchor</keyword>
<evidence type="ECO:0000259" key="11">
    <source>
        <dbReference type="Pfam" id="PF14416"/>
    </source>
</evidence>
<evidence type="ECO:0000256" key="7">
    <source>
        <dbReference type="ARBA" id="ARBA00023034"/>
    </source>
</evidence>
<dbReference type="OrthoDB" id="585788at2759"/>
<accession>A0A2T7CJ86</accession>
<keyword evidence="4 9" id="KW-0812">Transmembrane</keyword>
<dbReference type="Pfam" id="PF13839">
    <property type="entry name" value="PC-Esterase"/>
    <property type="match status" value="1"/>
</dbReference>
<dbReference type="AlphaFoldDB" id="A0A2T7CJ86"/>
<protein>
    <submittedName>
        <fullName evidence="12">Uncharacterized protein</fullName>
    </submittedName>
</protein>
<dbReference type="Proteomes" id="UP000244336">
    <property type="component" value="Chromosome 8"/>
</dbReference>
<keyword evidence="13" id="KW-1185">Reference proteome</keyword>
<evidence type="ECO:0000256" key="2">
    <source>
        <dbReference type="ARBA" id="ARBA00007727"/>
    </source>
</evidence>
<evidence type="ECO:0000259" key="10">
    <source>
        <dbReference type="Pfam" id="PF13839"/>
    </source>
</evidence>
<keyword evidence="3" id="KW-0808">Transferase</keyword>
<dbReference type="GO" id="GO:0000139">
    <property type="term" value="C:Golgi membrane"/>
    <property type="evidence" value="ECO:0007669"/>
    <property type="project" value="UniProtKB-SubCell"/>
</dbReference>
<keyword evidence="7" id="KW-0333">Golgi apparatus</keyword>
<evidence type="ECO:0000256" key="9">
    <source>
        <dbReference type="SAM" id="Phobius"/>
    </source>
</evidence>
<dbReference type="PANTHER" id="PTHR32285:SF233">
    <property type="entry name" value="PROTEIN TRICHOME BIREFRINGENCE-LIKE 34"/>
    <property type="match status" value="1"/>
</dbReference>
<name>A0A2T7CJ86_9POAL</name>
<dbReference type="Pfam" id="PF14416">
    <property type="entry name" value="PMR5N"/>
    <property type="match status" value="1"/>
</dbReference>
<feature type="transmembrane region" description="Helical" evidence="9">
    <location>
        <begin position="21"/>
        <end position="40"/>
    </location>
</feature>
<evidence type="ECO:0000256" key="1">
    <source>
        <dbReference type="ARBA" id="ARBA00004323"/>
    </source>
</evidence>
<keyword evidence="8 9" id="KW-0472">Membrane</keyword>